<protein>
    <recommendedName>
        <fullName evidence="1">diguanylate cyclase</fullName>
        <ecNumber evidence="1">2.7.7.65</ecNumber>
    </recommendedName>
</protein>
<dbReference type="InterPro" id="IPR050469">
    <property type="entry name" value="Diguanylate_Cyclase"/>
</dbReference>
<dbReference type="SMART" id="SM00267">
    <property type="entry name" value="GGDEF"/>
    <property type="match status" value="1"/>
</dbReference>
<dbReference type="FunFam" id="3.30.70.270:FF:000001">
    <property type="entry name" value="Diguanylate cyclase domain protein"/>
    <property type="match status" value="1"/>
</dbReference>
<gene>
    <name evidence="5" type="ORF">C9I28_25170</name>
</gene>
<feature type="transmembrane region" description="Helical" evidence="3">
    <location>
        <begin position="193"/>
        <end position="211"/>
    </location>
</feature>
<reference evidence="5 6" key="1">
    <citation type="submission" date="2018-03" db="EMBL/GenBank/DDBJ databases">
        <title>Massilia armeniaca sp. nov., isolated from desert soil.</title>
        <authorList>
            <person name="Huang H."/>
            <person name="Ren M."/>
        </authorList>
    </citation>
    <scope>NUCLEOTIDE SEQUENCE [LARGE SCALE GENOMIC DNA]</scope>
    <source>
        <strain evidence="5 6">ZMN-3</strain>
    </source>
</reference>
<dbReference type="EC" id="2.7.7.65" evidence="1"/>
<dbReference type="PANTHER" id="PTHR45138">
    <property type="entry name" value="REGULATORY COMPONENTS OF SENSORY TRANSDUCTION SYSTEM"/>
    <property type="match status" value="1"/>
</dbReference>
<dbReference type="EMBL" id="CP028324">
    <property type="protein sequence ID" value="AVR98556.1"/>
    <property type="molecule type" value="Genomic_DNA"/>
</dbReference>
<evidence type="ECO:0000313" key="5">
    <source>
        <dbReference type="EMBL" id="AVR98556.1"/>
    </source>
</evidence>
<dbReference type="InterPro" id="IPR043128">
    <property type="entry name" value="Rev_trsase/Diguanyl_cyclase"/>
</dbReference>
<accession>A0A2R4CG07</accession>
<keyword evidence="3" id="KW-0472">Membrane</keyword>
<keyword evidence="6" id="KW-1185">Reference proteome</keyword>
<dbReference type="RefSeq" id="WP_107143889.1">
    <property type="nucleotide sequence ID" value="NZ_CP028324.1"/>
</dbReference>
<organism evidence="5 6">
    <name type="scientific">Pseudoduganella armeniaca</name>
    <dbReference type="NCBI Taxonomy" id="2072590"/>
    <lineage>
        <taxon>Bacteria</taxon>
        <taxon>Pseudomonadati</taxon>
        <taxon>Pseudomonadota</taxon>
        <taxon>Betaproteobacteria</taxon>
        <taxon>Burkholderiales</taxon>
        <taxon>Oxalobacteraceae</taxon>
        <taxon>Telluria group</taxon>
        <taxon>Pseudoduganella</taxon>
    </lineage>
</organism>
<feature type="transmembrane region" description="Helical" evidence="3">
    <location>
        <begin position="6"/>
        <end position="25"/>
    </location>
</feature>
<dbReference type="PROSITE" id="PS50887">
    <property type="entry name" value="GGDEF"/>
    <property type="match status" value="1"/>
</dbReference>
<dbReference type="InterPro" id="IPR000160">
    <property type="entry name" value="GGDEF_dom"/>
</dbReference>
<evidence type="ECO:0000256" key="3">
    <source>
        <dbReference type="SAM" id="Phobius"/>
    </source>
</evidence>
<dbReference type="NCBIfam" id="TIGR00254">
    <property type="entry name" value="GGDEF"/>
    <property type="match status" value="1"/>
</dbReference>
<dbReference type="SUPFAM" id="SSF55073">
    <property type="entry name" value="Nucleotide cyclase"/>
    <property type="match status" value="1"/>
</dbReference>
<feature type="transmembrane region" description="Helical" evidence="3">
    <location>
        <begin position="37"/>
        <end position="56"/>
    </location>
</feature>
<comment type="catalytic activity">
    <reaction evidence="2">
        <text>2 GTP = 3',3'-c-di-GMP + 2 diphosphate</text>
        <dbReference type="Rhea" id="RHEA:24898"/>
        <dbReference type="ChEBI" id="CHEBI:33019"/>
        <dbReference type="ChEBI" id="CHEBI:37565"/>
        <dbReference type="ChEBI" id="CHEBI:58805"/>
        <dbReference type="EC" id="2.7.7.65"/>
    </reaction>
</comment>
<dbReference type="OrthoDB" id="9813903at2"/>
<evidence type="ECO:0000256" key="2">
    <source>
        <dbReference type="ARBA" id="ARBA00034247"/>
    </source>
</evidence>
<feature type="transmembrane region" description="Helical" evidence="3">
    <location>
        <begin position="151"/>
        <end position="173"/>
    </location>
</feature>
<feature type="transmembrane region" description="Helical" evidence="3">
    <location>
        <begin position="95"/>
        <end position="114"/>
    </location>
</feature>
<name>A0A2R4CG07_9BURK</name>
<proteinExistence type="predicted"/>
<keyword evidence="3" id="KW-0812">Transmembrane</keyword>
<feature type="transmembrane region" description="Helical" evidence="3">
    <location>
        <begin position="62"/>
        <end position="83"/>
    </location>
</feature>
<dbReference type="PANTHER" id="PTHR45138:SF9">
    <property type="entry name" value="DIGUANYLATE CYCLASE DGCM-RELATED"/>
    <property type="match status" value="1"/>
</dbReference>
<dbReference type="GO" id="GO:0052621">
    <property type="term" value="F:diguanylate cyclase activity"/>
    <property type="evidence" value="ECO:0007669"/>
    <property type="project" value="UniProtKB-EC"/>
</dbReference>
<keyword evidence="3" id="KW-1133">Transmembrane helix</keyword>
<evidence type="ECO:0000256" key="1">
    <source>
        <dbReference type="ARBA" id="ARBA00012528"/>
    </source>
</evidence>
<evidence type="ECO:0000259" key="4">
    <source>
        <dbReference type="PROSITE" id="PS50887"/>
    </source>
</evidence>
<dbReference type="Pfam" id="PF00990">
    <property type="entry name" value="GGDEF"/>
    <property type="match status" value="1"/>
</dbReference>
<dbReference type="Gene3D" id="3.30.70.270">
    <property type="match status" value="1"/>
</dbReference>
<dbReference type="KEGG" id="masz:C9I28_25170"/>
<sequence length="393" mass="42552">MDAFTLIVASGLAAAIMAATMLLLYRAGSRAAGLVDWSLAGLLFFSSNAVAFAASLTEVYDISIAAIGNALYIAGHFGVLAGLRRHLGLKPRYGVLLALVLAIVLVHRTEFAQASVANRLLMFAPVIVSINAAVAWLIWRLPHSEARPAYLPLMGLELLFMLQILVRTGYIAVHRTTDLTFMGNQALQTLGSLSVFVFLMVAGMGCALIVIRHQELALRKASLTDSLTGWLNRRALHDVAERECLRAQRSGERLSLLTFDIDHFKGINDRYGHSVGDSAIQHVTALAAQALRGYDALFRLGGEEFAVLLTGNSDDTLLRIAERVRDLIARTPLVADHKAVALTVSIGLASCAPGDTEWEDALRRADLALYRSKREGRNRVTLDGDDLPTPAAA</sequence>
<feature type="transmembrane region" description="Helical" evidence="3">
    <location>
        <begin position="120"/>
        <end position="139"/>
    </location>
</feature>
<evidence type="ECO:0000313" key="6">
    <source>
        <dbReference type="Proteomes" id="UP000240505"/>
    </source>
</evidence>
<feature type="domain" description="GGDEF" evidence="4">
    <location>
        <begin position="252"/>
        <end position="385"/>
    </location>
</feature>
<dbReference type="Proteomes" id="UP000240505">
    <property type="component" value="Chromosome"/>
</dbReference>
<dbReference type="InterPro" id="IPR029787">
    <property type="entry name" value="Nucleotide_cyclase"/>
</dbReference>
<dbReference type="CDD" id="cd01949">
    <property type="entry name" value="GGDEF"/>
    <property type="match status" value="1"/>
</dbReference>
<dbReference type="AlphaFoldDB" id="A0A2R4CG07"/>